<dbReference type="EMBL" id="JBANQN010000001">
    <property type="protein sequence ID" value="KAK6802917.1"/>
    <property type="molecule type" value="Genomic_DNA"/>
</dbReference>
<comment type="caution">
    <text evidence="1">The sequence shown here is derived from an EMBL/GenBank/DDBJ whole genome shotgun (WGS) entry which is preliminary data.</text>
</comment>
<accession>A0AAN8UCM6</accession>
<reference evidence="1 2" key="1">
    <citation type="submission" date="2024-02" db="EMBL/GenBank/DDBJ databases">
        <title>de novo genome assembly of Solanum bulbocastanum strain 11H21.</title>
        <authorList>
            <person name="Hosaka A.J."/>
        </authorList>
    </citation>
    <scope>NUCLEOTIDE SEQUENCE [LARGE SCALE GENOMIC DNA]</scope>
    <source>
        <tissue evidence="1">Young leaves</tissue>
    </source>
</reference>
<protein>
    <submittedName>
        <fullName evidence="1">Uncharacterized protein</fullName>
    </submittedName>
</protein>
<name>A0AAN8UCM6_SOLBU</name>
<keyword evidence="2" id="KW-1185">Reference proteome</keyword>
<gene>
    <name evidence="1" type="ORF">RDI58_000701</name>
</gene>
<sequence>MVLKKGLTQDKKKEWVHVNNRDKEQNNDIGQHTVQMTEGMMQEQEGGMQEQGEWQAAIANATWMDTMPTQVLAMEPLFLDHSPLGLIVEEQRDTQKRPFRIKNTKAQNQITMLTKEDGTTIKGRSEINQEVVGFYQKLLRQNNRHMPVAQLDVFKAGCKFNKM</sequence>
<dbReference type="Proteomes" id="UP001371456">
    <property type="component" value="Unassembled WGS sequence"/>
</dbReference>
<evidence type="ECO:0000313" key="1">
    <source>
        <dbReference type="EMBL" id="KAK6802917.1"/>
    </source>
</evidence>
<dbReference type="AlphaFoldDB" id="A0AAN8UCM6"/>
<organism evidence="1 2">
    <name type="scientific">Solanum bulbocastanum</name>
    <name type="common">Wild potato</name>
    <dbReference type="NCBI Taxonomy" id="147425"/>
    <lineage>
        <taxon>Eukaryota</taxon>
        <taxon>Viridiplantae</taxon>
        <taxon>Streptophyta</taxon>
        <taxon>Embryophyta</taxon>
        <taxon>Tracheophyta</taxon>
        <taxon>Spermatophyta</taxon>
        <taxon>Magnoliopsida</taxon>
        <taxon>eudicotyledons</taxon>
        <taxon>Gunneridae</taxon>
        <taxon>Pentapetalae</taxon>
        <taxon>asterids</taxon>
        <taxon>lamiids</taxon>
        <taxon>Solanales</taxon>
        <taxon>Solanaceae</taxon>
        <taxon>Solanoideae</taxon>
        <taxon>Solaneae</taxon>
        <taxon>Solanum</taxon>
    </lineage>
</organism>
<evidence type="ECO:0000313" key="2">
    <source>
        <dbReference type="Proteomes" id="UP001371456"/>
    </source>
</evidence>
<proteinExistence type="predicted"/>